<evidence type="ECO:0000256" key="1">
    <source>
        <dbReference type="ARBA" id="ARBA00007074"/>
    </source>
</evidence>
<dbReference type="PANTHER" id="PTHR47359:SF3">
    <property type="entry name" value="NLP_P60 DOMAIN-CONTAINING PROTEIN-RELATED"/>
    <property type="match status" value="1"/>
</dbReference>
<proteinExistence type="inferred from homology"/>
<keyword evidence="3 6" id="KW-0378">Hydrolase</keyword>
<dbReference type="Gene3D" id="3.90.1720.10">
    <property type="entry name" value="endopeptidase domain like (from Nostoc punctiforme)"/>
    <property type="match status" value="1"/>
</dbReference>
<dbReference type="Pfam" id="PF00877">
    <property type="entry name" value="NLPC_P60"/>
    <property type="match status" value="1"/>
</dbReference>
<reference evidence="6 7" key="1">
    <citation type="submission" date="2024-06" db="EMBL/GenBank/DDBJ databases">
        <title>Sorghum-associated microbial communities from plants grown in Nebraska, USA.</title>
        <authorList>
            <person name="Schachtman D."/>
        </authorList>
    </citation>
    <scope>NUCLEOTIDE SEQUENCE [LARGE SCALE GENOMIC DNA]</scope>
    <source>
        <strain evidence="6 7">3207</strain>
    </source>
</reference>
<evidence type="ECO:0000313" key="6">
    <source>
        <dbReference type="EMBL" id="MET4635840.1"/>
    </source>
</evidence>
<keyword evidence="7" id="KW-1185">Reference proteome</keyword>
<dbReference type="GO" id="GO:0016787">
    <property type="term" value="F:hydrolase activity"/>
    <property type="evidence" value="ECO:0007669"/>
    <property type="project" value="UniProtKB-KW"/>
</dbReference>
<organism evidence="6 7">
    <name type="scientific">Kaistia defluvii</name>
    <dbReference type="NCBI Taxonomy" id="410841"/>
    <lineage>
        <taxon>Bacteria</taxon>
        <taxon>Pseudomonadati</taxon>
        <taxon>Pseudomonadota</taxon>
        <taxon>Alphaproteobacteria</taxon>
        <taxon>Hyphomicrobiales</taxon>
        <taxon>Kaistiaceae</taxon>
        <taxon>Kaistia</taxon>
    </lineage>
</organism>
<dbReference type="InterPro" id="IPR000064">
    <property type="entry name" value="NLP_P60_dom"/>
</dbReference>
<evidence type="ECO:0000256" key="2">
    <source>
        <dbReference type="ARBA" id="ARBA00022670"/>
    </source>
</evidence>
<evidence type="ECO:0000256" key="4">
    <source>
        <dbReference type="ARBA" id="ARBA00022807"/>
    </source>
</evidence>
<accession>A0ABV2R3J1</accession>
<keyword evidence="2" id="KW-0645">Protease</keyword>
<protein>
    <submittedName>
        <fullName evidence="6">Cell wall-associated NlpC family hydrolase</fullName>
    </submittedName>
</protein>
<dbReference type="InterPro" id="IPR038765">
    <property type="entry name" value="Papain-like_cys_pep_sf"/>
</dbReference>
<comment type="caution">
    <text evidence="6">The sequence shown here is derived from an EMBL/GenBank/DDBJ whole genome shotgun (WGS) entry which is preliminary data.</text>
</comment>
<dbReference type="InterPro" id="IPR041382">
    <property type="entry name" value="SH3_16"/>
</dbReference>
<name>A0ABV2R3J1_9HYPH</name>
<dbReference type="SUPFAM" id="SSF54001">
    <property type="entry name" value="Cysteine proteinases"/>
    <property type="match status" value="1"/>
</dbReference>
<evidence type="ECO:0000313" key="7">
    <source>
        <dbReference type="Proteomes" id="UP001549321"/>
    </source>
</evidence>
<feature type="domain" description="NlpC/P60" evidence="5">
    <location>
        <begin position="163"/>
        <end position="288"/>
    </location>
</feature>
<dbReference type="Pfam" id="PF18348">
    <property type="entry name" value="SH3_16"/>
    <property type="match status" value="1"/>
</dbReference>
<keyword evidence="4" id="KW-0788">Thiol protease</keyword>
<dbReference type="Proteomes" id="UP001549321">
    <property type="component" value="Unassembled WGS sequence"/>
</dbReference>
<dbReference type="PANTHER" id="PTHR47359">
    <property type="entry name" value="PEPTIDOGLYCAN DL-ENDOPEPTIDASE CWLO"/>
    <property type="match status" value="1"/>
</dbReference>
<dbReference type="Gene3D" id="2.30.30.40">
    <property type="entry name" value="SH3 Domains"/>
    <property type="match status" value="1"/>
</dbReference>
<sequence length="290" mass="31191">MTLDVRANAYRPDLADSRLQGQVEASRFVEGALRRIAVGSTPIRRAPRSDAMIDSEALRGERVRVFEETAEGWAWIQAETDSYVGFVASDALGPVDPAPTHRVTALRTFVYPAADMKFPPVAALSLGSRLALGQAAETRGTRFLWLADFSGAVVARHVAALEEAAEPDFVAVAERFLETPYLWGGRTSLGLDCSALVQLSLAAAGLPVPRDTDQQEQAVGSPVDGNIAGTLRRGDLVFWKGHVGILRDPDTLLHASGFHMAVVSEPLKDALARYEKAGSLVTAVRRPSFG</sequence>
<dbReference type="PROSITE" id="PS51935">
    <property type="entry name" value="NLPC_P60"/>
    <property type="match status" value="1"/>
</dbReference>
<evidence type="ECO:0000259" key="5">
    <source>
        <dbReference type="PROSITE" id="PS51935"/>
    </source>
</evidence>
<gene>
    <name evidence="6" type="ORF">ABIE08_003791</name>
</gene>
<comment type="similarity">
    <text evidence="1">Belongs to the peptidase C40 family.</text>
</comment>
<dbReference type="RefSeq" id="WP_354553385.1">
    <property type="nucleotide sequence ID" value="NZ_JBEPSM010000003.1"/>
</dbReference>
<dbReference type="InterPro" id="IPR051794">
    <property type="entry name" value="PG_Endopeptidase_C40"/>
</dbReference>
<dbReference type="EMBL" id="JBEPSM010000003">
    <property type="protein sequence ID" value="MET4635840.1"/>
    <property type="molecule type" value="Genomic_DNA"/>
</dbReference>
<evidence type="ECO:0000256" key="3">
    <source>
        <dbReference type="ARBA" id="ARBA00022801"/>
    </source>
</evidence>